<dbReference type="GO" id="GO:0003700">
    <property type="term" value="F:DNA-binding transcription factor activity"/>
    <property type="evidence" value="ECO:0007669"/>
    <property type="project" value="TreeGrafter"/>
</dbReference>
<dbReference type="InterPro" id="IPR000595">
    <property type="entry name" value="cNMP-bd_dom"/>
</dbReference>
<dbReference type="GO" id="GO:0005829">
    <property type="term" value="C:cytosol"/>
    <property type="evidence" value="ECO:0007669"/>
    <property type="project" value="TreeGrafter"/>
</dbReference>
<dbReference type="InterPro" id="IPR036388">
    <property type="entry name" value="WH-like_DNA-bd_sf"/>
</dbReference>
<keyword evidence="2" id="KW-0238">DNA-binding</keyword>
<evidence type="ECO:0000259" key="4">
    <source>
        <dbReference type="PROSITE" id="PS50042"/>
    </source>
</evidence>
<dbReference type="EMBL" id="JAAGOA010000015">
    <property type="protein sequence ID" value="NEE02616.1"/>
    <property type="molecule type" value="Genomic_DNA"/>
</dbReference>
<dbReference type="Gene3D" id="1.10.10.10">
    <property type="entry name" value="Winged helix-like DNA-binding domain superfamily/Winged helix DNA-binding domain"/>
    <property type="match status" value="1"/>
</dbReference>
<dbReference type="AlphaFoldDB" id="A0A6L9SBH7"/>
<dbReference type="SUPFAM" id="SSF46785">
    <property type="entry name" value="Winged helix' DNA-binding domain"/>
    <property type="match status" value="1"/>
</dbReference>
<evidence type="ECO:0000259" key="5">
    <source>
        <dbReference type="PROSITE" id="PS51063"/>
    </source>
</evidence>
<dbReference type="CDD" id="cd00038">
    <property type="entry name" value="CAP_ED"/>
    <property type="match status" value="1"/>
</dbReference>
<dbReference type="InterPro" id="IPR036390">
    <property type="entry name" value="WH_DNA-bd_sf"/>
</dbReference>
<organism evidence="6 7">
    <name type="scientific">Phytoactinopolyspora halotolerans</name>
    <dbReference type="NCBI Taxonomy" id="1981512"/>
    <lineage>
        <taxon>Bacteria</taxon>
        <taxon>Bacillati</taxon>
        <taxon>Actinomycetota</taxon>
        <taxon>Actinomycetes</taxon>
        <taxon>Jiangellales</taxon>
        <taxon>Jiangellaceae</taxon>
        <taxon>Phytoactinopolyspora</taxon>
    </lineage>
</organism>
<reference evidence="6 7" key="1">
    <citation type="submission" date="2020-02" db="EMBL/GenBank/DDBJ databases">
        <authorList>
            <person name="Li X.-J."/>
            <person name="Han X.-M."/>
        </authorList>
    </citation>
    <scope>NUCLEOTIDE SEQUENCE [LARGE SCALE GENOMIC DNA]</scope>
    <source>
        <strain evidence="6 7">CCTCC AB 2017055</strain>
    </source>
</reference>
<protein>
    <submittedName>
        <fullName evidence="6">Crp/Fnr family transcriptional regulator</fullName>
    </submittedName>
</protein>
<evidence type="ECO:0000256" key="3">
    <source>
        <dbReference type="ARBA" id="ARBA00023163"/>
    </source>
</evidence>
<dbReference type="InterPro" id="IPR014710">
    <property type="entry name" value="RmlC-like_jellyroll"/>
</dbReference>
<gene>
    <name evidence="6" type="ORF">G1H10_20835</name>
</gene>
<dbReference type="Pfam" id="PF13545">
    <property type="entry name" value="HTH_Crp_2"/>
    <property type="match status" value="1"/>
</dbReference>
<dbReference type="InterPro" id="IPR050397">
    <property type="entry name" value="Env_Response_Regulators"/>
</dbReference>
<dbReference type="InterPro" id="IPR012318">
    <property type="entry name" value="HTH_CRP"/>
</dbReference>
<keyword evidence="3" id="KW-0804">Transcription</keyword>
<dbReference type="Proteomes" id="UP000475214">
    <property type="component" value="Unassembled WGS sequence"/>
</dbReference>
<feature type="domain" description="HTH crp-type" evidence="5">
    <location>
        <begin position="186"/>
        <end position="259"/>
    </location>
</feature>
<keyword evidence="1" id="KW-0805">Transcription regulation</keyword>
<dbReference type="PROSITE" id="PS51063">
    <property type="entry name" value="HTH_CRP_2"/>
    <property type="match status" value="1"/>
</dbReference>
<dbReference type="Pfam" id="PF00027">
    <property type="entry name" value="cNMP_binding"/>
    <property type="match status" value="1"/>
</dbReference>
<name>A0A6L9SBH7_9ACTN</name>
<dbReference type="PANTHER" id="PTHR24567:SF74">
    <property type="entry name" value="HTH-TYPE TRANSCRIPTIONAL REGULATOR ARCR"/>
    <property type="match status" value="1"/>
</dbReference>
<dbReference type="GO" id="GO:0003677">
    <property type="term" value="F:DNA binding"/>
    <property type="evidence" value="ECO:0007669"/>
    <property type="project" value="UniProtKB-KW"/>
</dbReference>
<evidence type="ECO:0000313" key="7">
    <source>
        <dbReference type="Proteomes" id="UP000475214"/>
    </source>
</evidence>
<accession>A0A6L9SBH7</accession>
<proteinExistence type="predicted"/>
<dbReference type="PANTHER" id="PTHR24567">
    <property type="entry name" value="CRP FAMILY TRANSCRIPTIONAL REGULATORY PROTEIN"/>
    <property type="match status" value="1"/>
</dbReference>
<dbReference type="PROSITE" id="PS50042">
    <property type="entry name" value="CNMP_BINDING_3"/>
    <property type="match status" value="1"/>
</dbReference>
<dbReference type="Gene3D" id="2.60.120.10">
    <property type="entry name" value="Jelly Rolls"/>
    <property type="match status" value="1"/>
</dbReference>
<feature type="domain" description="Cyclic nucleotide-binding" evidence="4">
    <location>
        <begin position="52"/>
        <end position="172"/>
    </location>
</feature>
<evidence type="ECO:0000313" key="6">
    <source>
        <dbReference type="EMBL" id="NEE02616.1"/>
    </source>
</evidence>
<dbReference type="InterPro" id="IPR018490">
    <property type="entry name" value="cNMP-bd_dom_sf"/>
</dbReference>
<comment type="caution">
    <text evidence="6">The sequence shown here is derived from an EMBL/GenBank/DDBJ whole genome shotgun (WGS) entry which is preliminary data.</text>
</comment>
<keyword evidence="7" id="KW-1185">Reference proteome</keyword>
<dbReference type="SUPFAM" id="SSF51206">
    <property type="entry name" value="cAMP-binding domain-like"/>
    <property type="match status" value="1"/>
</dbReference>
<sequence length="267" mass="29541">MSYCLAEGIDALDRQRWGERPPPWAPGRREEMSQMERAAALDKTWCLSEVDIFCDLSDAEMQIIADNAPMRTYAPGEVLYSPHNPVETLFILKRGRIRVFRVSEDGRALTTAIITPGTIFGEMVLLGQSMYDNFAEAIDESVVCVMSKADVHTFLLADQRIAIRIAETLGRRLGEMERRLTESVFKSVPQRIASTVCTLAQDSPRSTMLSRGRQISLTHEHLAALVGTSRETATKVLGEFAERGLVRLGRGRITVVDVAGLEAAAGD</sequence>
<evidence type="ECO:0000256" key="2">
    <source>
        <dbReference type="ARBA" id="ARBA00023125"/>
    </source>
</evidence>
<dbReference type="SMART" id="SM00419">
    <property type="entry name" value="HTH_CRP"/>
    <property type="match status" value="1"/>
</dbReference>
<evidence type="ECO:0000256" key="1">
    <source>
        <dbReference type="ARBA" id="ARBA00023015"/>
    </source>
</evidence>
<dbReference type="FunFam" id="1.10.10.10:FF:000019">
    <property type="entry name" value="Crp/Fnr family transcriptional regulator"/>
    <property type="match status" value="1"/>
</dbReference>
<dbReference type="SMART" id="SM00100">
    <property type="entry name" value="cNMP"/>
    <property type="match status" value="1"/>
</dbReference>